<dbReference type="KEGG" id="slx:SLAV_00020"/>
<reference evidence="2 3" key="1">
    <citation type="submission" date="2017-11" db="EMBL/GenBank/DDBJ databases">
        <title>Complete genome sequence of Streptomyces lavendulae subsp. lavendulae CCM 3239 (formerly 'Streptomyces aureofaciens CCM 3239'), the producer of the angucycline-type antibiotic auricin.</title>
        <authorList>
            <person name="Busche T."/>
            <person name="Novakova R."/>
            <person name="Al'Dilaimi A."/>
            <person name="Homerova D."/>
            <person name="Feckova L."/>
            <person name="Rezuchova B."/>
            <person name="Mingyar E."/>
            <person name="Csolleiova D."/>
            <person name="Bekeova C."/>
            <person name="Winkler A."/>
            <person name="Sevcikova B."/>
            <person name="Kalinowski J."/>
            <person name="Kormanec J."/>
            <person name="Ruckert C."/>
        </authorList>
    </citation>
    <scope>NUCLEOTIDE SEQUENCE [LARGE SCALE GENOMIC DNA]</scope>
    <source>
        <strain evidence="2 3">CCM 3239</strain>
    </source>
</reference>
<proteinExistence type="predicted"/>
<dbReference type="EMBL" id="CP024985">
    <property type="protein sequence ID" value="ATZ21934.1"/>
    <property type="molecule type" value="Genomic_DNA"/>
</dbReference>
<keyword evidence="3" id="KW-1185">Reference proteome</keyword>
<evidence type="ECO:0000313" key="1">
    <source>
        <dbReference type="EMBL" id="ATZ21934.1"/>
    </source>
</evidence>
<dbReference type="EMBL" id="CP024985">
    <property type="protein sequence ID" value="ATZ29637.1"/>
    <property type="molecule type" value="Genomic_DNA"/>
</dbReference>
<sequence length="143" mass="15096">MPARDFARLLARRSMNMVRALALAAGDGVHHLSVTQPIPDGRIAEADCLIVGPAVPEESDGPDDPVAKVAYLLGTTAFGGSAMLIAQTLNEQGEVRFMSWMVHDLIAYPATADQSVIAYCISADRDLTDPVSGVTFVDAPSLA</sequence>
<organism evidence="2 3">
    <name type="scientific">Streptomyces lavendulae subsp. lavendulae</name>
    <dbReference type="NCBI Taxonomy" id="58340"/>
    <lineage>
        <taxon>Bacteria</taxon>
        <taxon>Bacillati</taxon>
        <taxon>Actinomycetota</taxon>
        <taxon>Actinomycetes</taxon>
        <taxon>Kitasatosporales</taxon>
        <taxon>Streptomycetaceae</taxon>
        <taxon>Streptomyces</taxon>
    </lineage>
</organism>
<evidence type="ECO:0000313" key="2">
    <source>
        <dbReference type="EMBL" id="ATZ29637.1"/>
    </source>
</evidence>
<dbReference type="KEGG" id="slx:SLAV_39370"/>
<gene>
    <name evidence="1" type="ORF">SLAV_00020</name>
    <name evidence="2" type="ORF">SLAV_39370</name>
</gene>
<dbReference type="Proteomes" id="UP000231791">
    <property type="component" value="Chromosome"/>
</dbReference>
<evidence type="ECO:0000313" key="3">
    <source>
        <dbReference type="Proteomes" id="UP000231791"/>
    </source>
</evidence>
<name>A0A2K8PSC1_STRLA</name>
<protein>
    <submittedName>
        <fullName evidence="2">Uncharacterized protein</fullName>
    </submittedName>
</protein>
<accession>A0A2K8PSC1</accession>
<dbReference type="AlphaFoldDB" id="A0A2K8PSC1"/>